<dbReference type="EMBL" id="CAJVPU010014533">
    <property type="protein sequence ID" value="CAG8640834.1"/>
    <property type="molecule type" value="Genomic_DNA"/>
</dbReference>
<feature type="non-terminal residue" evidence="1">
    <location>
        <position position="88"/>
    </location>
</feature>
<evidence type="ECO:0000313" key="1">
    <source>
        <dbReference type="EMBL" id="CAG8640834.1"/>
    </source>
</evidence>
<organism evidence="1 2">
    <name type="scientific">Dentiscutata heterogama</name>
    <dbReference type="NCBI Taxonomy" id="1316150"/>
    <lineage>
        <taxon>Eukaryota</taxon>
        <taxon>Fungi</taxon>
        <taxon>Fungi incertae sedis</taxon>
        <taxon>Mucoromycota</taxon>
        <taxon>Glomeromycotina</taxon>
        <taxon>Glomeromycetes</taxon>
        <taxon>Diversisporales</taxon>
        <taxon>Gigasporaceae</taxon>
        <taxon>Dentiscutata</taxon>
    </lineage>
</organism>
<accession>A0ACA9N9L5</accession>
<keyword evidence="2" id="KW-1185">Reference proteome</keyword>
<comment type="caution">
    <text evidence="1">The sequence shown here is derived from an EMBL/GenBank/DDBJ whole genome shotgun (WGS) entry which is preliminary data.</text>
</comment>
<reference evidence="1" key="1">
    <citation type="submission" date="2021-06" db="EMBL/GenBank/DDBJ databases">
        <authorList>
            <person name="Kallberg Y."/>
            <person name="Tangrot J."/>
            <person name="Rosling A."/>
        </authorList>
    </citation>
    <scope>NUCLEOTIDE SEQUENCE</scope>
    <source>
        <strain evidence="1">IL203A</strain>
    </source>
</reference>
<evidence type="ECO:0000313" key="2">
    <source>
        <dbReference type="Proteomes" id="UP000789702"/>
    </source>
</evidence>
<protein>
    <submittedName>
        <fullName evidence="1">1611_t:CDS:1</fullName>
    </submittedName>
</protein>
<dbReference type="Proteomes" id="UP000789702">
    <property type="component" value="Unassembled WGS sequence"/>
</dbReference>
<proteinExistence type="predicted"/>
<sequence length="88" mass="10336">MEYQISTSQPTAISSDDKWDLFETSQDVYDFENEQGPNNKQNSDDEWNSESSNESIQDPEYPSTWKFNEQPSVLNFDEITEEIEEIDE</sequence>
<name>A0ACA9N9L5_9GLOM</name>
<gene>
    <name evidence="1" type="ORF">DHETER_LOCUS8837</name>
</gene>